<evidence type="ECO:0000313" key="1">
    <source>
        <dbReference type="EMBL" id="MCB5194891.1"/>
    </source>
</evidence>
<dbReference type="InterPro" id="IPR006439">
    <property type="entry name" value="HAD-SF_hydro_IA"/>
</dbReference>
<dbReference type="Proteomes" id="UP001198034">
    <property type="component" value="Unassembled WGS sequence"/>
</dbReference>
<accession>A0ABS8BGQ3</accession>
<gene>
    <name evidence="1" type="ORF">LG219_01120</name>
</gene>
<dbReference type="SUPFAM" id="SSF56784">
    <property type="entry name" value="HAD-like"/>
    <property type="match status" value="1"/>
</dbReference>
<proteinExistence type="predicted"/>
<dbReference type="InterPro" id="IPR023214">
    <property type="entry name" value="HAD_sf"/>
</dbReference>
<dbReference type="EMBL" id="JAJAWG010000001">
    <property type="protein sequence ID" value="MCB5194891.1"/>
    <property type="molecule type" value="Genomic_DNA"/>
</dbReference>
<sequence length="221" mass="23483">MSVDSAPTLSAQGFLFDMDGTLIDSTLCIEKIWRNWADRQQIDFSAILKVMHGRRGEETIALVAPHLDAKAETARLIAEELQSLEGNVAIAGAKAFLEALNPEQWAVVTSAPRQLALAKLAFVGLPTPKHLIGAEDVTLGKPNPDPYLQGASLLQLPATDCIAFEDAAAGIRSAHCAGATVIAITHAAGADSTGLAQYQTCDFTRIKVDHMPSGLTVRIQA</sequence>
<name>A0ABS8BGQ3_9NEIS</name>
<dbReference type="PANTHER" id="PTHR43481:SF4">
    <property type="entry name" value="GLYCEROL-1-PHOSPHATE PHOSPHOHYDROLASE 1-RELATED"/>
    <property type="match status" value="1"/>
</dbReference>
<comment type="caution">
    <text evidence="1">The sequence shown here is derived from an EMBL/GenBank/DDBJ whole genome shotgun (WGS) entry which is preliminary data.</text>
</comment>
<keyword evidence="2" id="KW-1185">Reference proteome</keyword>
<dbReference type="Gene3D" id="1.10.150.240">
    <property type="entry name" value="Putative phosphatase, domain 2"/>
    <property type="match status" value="1"/>
</dbReference>
<reference evidence="1 2" key="1">
    <citation type="submission" date="2021-10" db="EMBL/GenBank/DDBJ databases">
        <authorList>
            <person name="Chen M."/>
        </authorList>
    </citation>
    <scope>NUCLEOTIDE SEQUENCE [LARGE SCALE GENOMIC DNA]</scope>
    <source>
        <strain evidence="1 2">H3-26</strain>
    </source>
</reference>
<dbReference type="Gene3D" id="3.40.50.1000">
    <property type="entry name" value="HAD superfamily/HAD-like"/>
    <property type="match status" value="1"/>
</dbReference>
<dbReference type="InterPro" id="IPR051806">
    <property type="entry name" value="HAD-like_SPP"/>
</dbReference>
<evidence type="ECO:0000313" key="2">
    <source>
        <dbReference type="Proteomes" id="UP001198034"/>
    </source>
</evidence>
<dbReference type="GO" id="GO:0016787">
    <property type="term" value="F:hydrolase activity"/>
    <property type="evidence" value="ECO:0007669"/>
    <property type="project" value="UniProtKB-KW"/>
</dbReference>
<dbReference type="PANTHER" id="PTHR43481">
    <property type="entry name" value="FRUCTOSE-1-PHOSPHATE PHOSPHATASE"/>
    <property type="match status" value="1"/>
</dbReference>
<dbReference type="SFLD" id="SFLDG01129">
    <property type="entry name" value="C1.5:_HAD__Beta-PGM__Phosphata"/>
    <property type="match status" value="1"/>
</dbReference>
<protein>
    <submittedName>
        <fullName evidence="1">HAD-IA family hydrolase</fullName>
    </submittedName>
</protein>
<organism evidence="1 2">
    <name type="scientific">Deefgea salmonis</name>
    <dbReference type="NCBI Taxonomy" id="2875502"/>
    <lineage>
        <taxon>Bacteria</taxon>
        <taxon>Pseudomonadati</taxon>
        <taxon>Pseudomonadota</taxon>
        <taxon>Betaproteobacteria</taxon>
        <taxon>Neisseriales</taxon>
        <taxon>Chitinibacteraceae</taxon>
        <taxon>Deefgea</taxon>
    </lineage>
</organism>
<dbReference type="NCBIfam" id="TIGR01509">
    <property type="entry name" value="HAD-SF-IA-v3"/>
    <property type="match status" value="1"/>
</dbReference>
<dbReference type="InterPro" id="IPR023198">
    <property type="entry name" value="PGP-like_dom2"/>
</dbReference>
<dbReference type="InterPro" id="IPR036412">
    <property type="entry name" value="HAD-like_sf"/>
</dbReference>
<dbReference type="SFLD" id="SFLDS00003">
    <property type="entry name" value="Haloacid_Dehalogenase"/>
    <property type="match status" value="1"/>
</dbReference>
<keyword evidence="1" id="KW-0378">Hydrolase</keyword>
<dbReference type="RefSeq" id="WP_226762711.1">
    <property type="nucleotide sequence ID" value="NZ_JAJAWG010000001.1"/>
</dbReference>
<dbReference type="Pfam" id="PF00702">
    <property type="entry name" value="Hydrolase"/>
    <property type="match status" value="1"/>
</dbReference>